<evidence type="ECO:0000313" key="7">
    <source>
        <dbReference type="Proteomes" id="UP001642484"/>
    </source>
</evidence>
<accession>A0ABP0I154</accession>
<gene>
    <name evidence="6" type="ORF">CCMP2556_LOCUS4401</name>
</gene>
<evidence type="ECO:0000313" key="6">
    <source>
        <dbReference type="EMBL" id="CAK8996325.1"/>
    </source>
</evidence>
<dbReference type="EMBL" id="CAXAMN010001803">
    <property type="protein sequence ID" value="CAK8996325.1"/>
    <property type="molecule type" value="Genomic_DNA"/>
</dbReference>
<reference evidence="6 7" key="1">
    <citation type="submission" date="2024-02" db="EMBL/GenBank/DDBJ databases">
        <authorList>
            <person name="Chen Y."/>
            <person name="Shah S."/>
            <person name="Dougan E. K."/>
            <person name="Thang M."/>
            <person name="Chan C."/>
        </authorList>
    </citation>
    <scope>NUCLEOTIDE SEQUENCE [LARGE SCALE GENOMIC DNA]</scope>
</reference>
<dbReference type="InterPro" id="IPR020904">
    <property type="entry name" value="Sc_DH/Rdtase_CS"/>
</dbReference>
<sequence>MGLLAGSFQHKDLVVMEEYFSDKVVWVTGASAGFGEALCIALCQSAKPGGLILSARRKDELERVRSRCLELFPNLNAEVLPLDLSDLSRLGPVAERAKGLFGRVDVLVNNGGVGFRGLGQETSIEEDQHVMNVDFFSGVVLTKALLPEWIQRQSGHVVQISSVQGFFGLPGRTAYAAAKHAAVGFYDSLRAEVAENGIAVTTVCPGYIATEHGRHAARRVGTHVVEDVAKGISPHVLAPKVLAGIARRKAEMVPAALDARLARLLRTIFPSLFFSMMRCRSRL</sequence>
<dbReference type="PRINTS" id="PR00081">
    <property type="entry name" value="GDHRDH"/>
</dbReference>
<dbReference type="InterPro" id="IPR057326">
    <property type="entry name" value="KR_dom"/>
</dbReference>
<protein>
    <recommendedName>
        <fullName evidence="5">Ketoreductase domain-containing protein</fullName>
    </recommendedName>
</protein>
<evidence type="ECO:0000256" key="1">
    <source>
        <dbReference type="ARBA" id="ARBA00006484"/>
    </source>
</evidence>
<dbReference type="InterPro" id="IPR002347">
    <property type="entry name" value="SDR_fam"/>
</dbReference>
<dbReference type="PANTHER" id="PTHR44196">
    <property type="entry name" value="DEHYDROGENASE/REDUCTASE SDR FAMILY MEMBER 7B"/>
    <property type="match status" value="1"/>
</dbReference>
<comment type="function">
    <text evidence="3">Putative oxidoreductase.</text>
</comment>
<organism evidence="6 7">
    <name type="scientific">Durusdinium trenchii</name>
    <dbReference type="NCBI Taxonomy" id="1381693"/>
    <lineage>
        <taxon>Eukaryota</taxon>
        <taxon>Sar</taxon>
        <taxon>Alveolata</taxon>
        <taxon>Dinophyceae</taxon>
        <taxon>Suessiales</taxon>
        <taxon>Symbiodiniaceae</taxon>
        <taxon>Durusdinium</taxon>
    </lineage>
</organism>
<dbReference type="SUPFAM" id="SSF51735">
    <property type="entry name" value="NAD(P)-binding Rossmann-fold domains"/>
    <property type="match status" value="1"/>
</dbReference>
<dbReference type="PROSITE" id="PS00061">
    <property type="entry name" value="ADH_SHORT"/>
    <property type="match status" value="1"/>
</dbReference>
<dbReference type="Pfam" id="PF00106">
    <property type="entry name" value="adh_short"/>
    <property type="match status" value="1"/>
</dbReference>
<dbReference type="PANTHER" id="PTHR44196:SF1">
    <property type="entry name" value="DEHYDROGENASE_REDUCTASE SDR FAMILY MEMBER 7B"/>
    <property type="match status" value="1"/>
</dbReference>
<dbReference type="PRINTS" id="PR00080">
    <property type="entry name" value="SDRFAMILY"/>
</dbReference>
<name>A0ABP0I154_9DINO</name>
<proteinExistence type="inferred from homology"/>
<evidence type="ECO:0000256" key="4">
    <source>
        <dbReference type="RuleBase" id="RU000363"/>
    </source>
</evidence>
<dbReference type="Proteomes" id="UP001642484">
    <property type="component" value="Unassembled WGS sequence"/>
</dbReference>
<evidence type="ECO:0000256" key="3">
    <source>
        <dbReference type="ARBA" id="ARBA00037096"/>
    </source>
</evidence>
<keyword evidence="2" id="KW-0560">Oxidoreductase</keyword>
<evidence type="ECO:0000259" key="5">
    <source>
        <dbReference type="SMART" id="SM00822"/>
    </source>
</evidence>
<comment type="caution">
    <text evidence="6">The sequence shown here is derived from an EMBL/GenBank/DDBJ whole genome shotgun (WGS) entry which is preliminary data.</text>
</comment>
<comment type="similarity">
    <text evidence="1 4">Belongs to the short-chain dehydrogenases/reductases (SDR) family.</text>
</comment>
<dbReference type="Gene3D" id="3.40.50.720">
    <property type="entry name" value="NAD(P)-binding Rossmann-like Domain"/>
    <property type="match status" value="1"/>
</dbReference>
<feature type="domain" description="Ketoreductase" evidence="5">
    <location>
        <begin position="23"/>
        <end position="211"/>
    </location>
</feature>
<dbReference type="InterPro" id="IPR036291">
    <property type="entry name" value="NAD(P)-bd_dom_sf"/>
</dbReference>
<keyword evidence="7" id="KW-1185">Reference proteome</keyword>
<evidence type="ECO:0000256" key="2">
    <source>
        <dbReference type="ARBA" id="ARBA00023002"/>
    </source>
</evidence>
<dbReference type="SMART" id="SM00822">
    <property type="entry name" value="PKS_KR"/>
    <property type="match status" value="1"/>
</dbReference>